<dbReference type="EMBL" id="JANPWB010000008">
    <property type="protein sequence ID" value="KAJ1167445.1"/>
    <property type="molecule type" value="Genomic_DNA"/>
</dbReference>
<reference evidence="2" key="1">
    <citation type="journal article" date="2022" name="bioRxiv">
        <title>Sequencing and chromosome-scale assembly of the giantPleurodeles waltlgenome.</title>
        <authorList>
            <person name="Brown T."/>
            <person name="Elewa A."/>
            <person name="Iarovenko S."/>
            <person name="Subramanian E."/>
            <person name="Araus A.J."/>
            <person name="Petzold A."/>
            <person name="Susuki M."/>
            <person name="Suzuki K.-i.T."/>
            <person name="Hayashi T."/>
            <person name="Toyoda A."/>
            <person name="Oliveira C."/>
            <person name="Osipova E."/>
            <person name="Leigh N.D."/>
            <person name="Simon A."/>
            <person name="Yun M.H."/>
        </authorList>
    </citation>
    <scope>NUCLEOTIDE SEQUENCE</scope>
    <source>
        <strain evidence="2">20211129_DDA</strain>
        <tissue evidence="2">Liver</tissue>
    </source>
</reference>
<evidence type="ECO:0000256" key="1">
    <source>
        <dbReference type="SAM" id="MobiDB-lite"/>
    </source>
</evidence>
<organism evidence="2 3">
    <name type="scientific">Pleurodeles waltl</name>
    <name type="common">Iberian ribbed newt</name>
    <dbReference type="NCBI Taxonomy" id="8319"/>
    <lineage>
        <taxon>Eukaryota</taxon>
        <taxon>Metazoa</taxon>
        <taxon>Chordata</taxon>
        <taxon>Craniata</taxon>
        <taxon>Vertebrata</taxon>
        <taxon>Euteleostomi</taxon>
        <taxon>Amphibia</taxon>
        <taxon>Batrachia</taxon>
        <taxon>Caudata</taxon>
        <taxon>Salamandroidea</taxon>
        <taxon>Salamandridae</taxon>
        <taxon>Pleurodelinae</taxon>
        <taxon>Pleurodeles</taxon>
    </lineage>
</organism>
<evidence type="ECO:0000313" key="2">
    <source>
        <dbReference type="EMBL" id="KAJ1167445.1"/>
    </source>
</evidence>
<sequence length="227" mass="26292">MQLVTSRTILMVGDFNCTVELDGRTGSDSAGMDLTSRQLVEMTDVNSTSERGCCVVTDHPIRVEDGGPSPEGDRRARLSAETRYQTSPRSGPMPPAAGKTRCRPEEAALRVAYVEWRDTRDLFHSAGEWWEWVKDRFRSFFQDACRAAAREKKSKFRQLQSKLQRLFELKIRGWDVDDKLKETRIGLAEHYREESREIIFWTRTENLEKDEKCNSFFKKLHSAHARL</sequence>
<evidence type="ECO:0000313" key="3">
    <source>
        <dbReference type="Proteomes" id="UP001066276"/>
    </source>
</evidence>
<gene>
    <name evidence="2" type="ORF">NDU88_007836</name>
</gene>
<feature type="compositionally biased region" description="Basic and acidic residues" evidence="1">
    <location>
        <begin position="59"/>
        <end position="80"/>
    </location>
</feature>
<feature type="region of interest" description="Disordered" evidence="1">
    <location>
        <begin position="59"/>
        <end position="102"/>
    </location>
</feature>
<keyword evidence="3" id="KW-1185">Reference proteome</keyword>
<dbReference type="AlphaFoldDB" id="A0AAV7STY2"/>
<comment type="caution">
    <text evidence="2">The sequence shown here is derived from an EMBL/GenBank/DDBJ whole genome shotgun (WGS) entry which is preliminary data.</text>
</comment>
<accession>A0AAV7STY2</accession>
<proteinExistence type="predicted"/>
<protein>
    <submittedName>
        <fullName evidence="2">Uncharacterized protein</fullName>
    </submittedName>
</protein>
<name>A0AAV7STY2_PLEWA</name>
<dbReference type="Proteomes" id="UP001066276">
    <property type="component" value="Chromosome 4_2"/>
</dbReference>